<keyword evidence="5" id="KW-1185">Reference proteome</keyword>
<evidence type="ECO:0000256" key="2">
    <source>
        <dbReference type="SAM" id="MobiDB-lite"/>
    </source>
</evidence>
<feature type="compositionally biased region" description="Gly residues" evidence="2">
    <location>
        <begin position="480"/>
        <end position="491"/>
    </location>
</feature>
<keyword evidence="1" id="KW-0479">Metal-binding</keyword>
<evidence type="ECO:0000259" key="3">
    <source>
        <dbReference type="PROSITE" id="PS50089"/>
    </source>
</evidence>
<evidence type="ECO:0000313" key="5">
    <source>
        <dbReference type="Proteomes" id="UP000799324"/>
    </source>
</evidence>
<feature type="compositionally biased region" description="Basic and acidic residues" evidence="2">
    <location>
        <begin position="494"/>
        <end position="503"/>
    </location>
</feature>
<reference evidence="4" key="1">
    <citation type="journal article" date="2020" name="Stud. Mycol.">
        <title>101 Dothideomycetes genomes: a test case for predicting lifestyles and emergence of pathogens.</title>
        <authorList>
            <person name="Haridas S."/>
            <person name="Albert R."/>
            <person name="Binder M."/>
            <person name="Bloem J."/>
            <person name="Labutti K."/>
            <person name="Salamov A."/>
            <person name="Andreopoulos B."/>
            <person name="Baker S."/>
            <person name="Barry K."/>
            <person name="Bills G."/>
            <person name="Bluhm B."/>
            <person name="Cannon C."/>
            <person name="Castanera R."/>
            <person name="Culley D."/>
            <person name="Daum C."/>
            <person name="Ezra D."/>
            <person name="Gonzalez J."/>
            <person name="Henrissat B."/>
            <person name="Kuo A."/>
            <person name="Liang C."/>
            <person name="Lipzen A."/>
            <person name="Lutzoni F."/>
            <person name="Magnuson J."/>
            <person name="Mondo S."/>
            <person name="Nolan M."/>
            <person name="Ohm R."/>
            <person name="Pangilinan J."/>
            <person name="Park H.-J."/>
            <person name="Ramirez L."/>
            <person name="Alfaro M."/>
            <person name="Sun H."/>
            <person name="Tritt A."/>
            <person name="Yoshinaga Y."/>
            <person name="Zwiers L.-H."/>
            <person name="Turgeon B."/>
            <person name="Goodwin S."/>
            <person name="Spatafora J."/>
            <person name="Crous P."/>
            <person name="Grigoriev I."/>
        </authorList>
    </citation>
    <scope>NUCLEOTIDE SEQUENCE</scope>
    <source>
        <strain evidence="4">CBS 122681</strain>
    </source>
</reference>
<dbReference type="Proteomes" id="UP000799324">
    <property type="component" value="Unassembled WGS sequence"/>
</dbReference>
<dbReference type="OrthoDB" id="8062037at2759"/>
<keyword evidence="1" id="KW-0863">Zinc-finger</keyword>
<gene>
    <name evidence="4" type="ORF">K491DRAFT_476658</name>
</gene>
<dbReference type="SUPFAM" id="SSF57850">
    <property type="entry name" value="RING/U-box"/>
    <property type="match status" value="1"/>
</dbReference>
<dbReference type="InterPro" id="IPR001841">
    <property type="entry name" value="Znf_RING"/>
</dbReference>
<keyword evidence="1" id="KW-0862">Zinc</keyword>
<dbReference type="AlphaFoldDB" id="A0A6A6T2U1"/>
<feature type="region of interest" description="Disordered" evidence="2">
    <location>
        <begin position="479"/>
        <end position="503"/>
    </location>
</feature>
<evidence type="ECO:0000313" key="4">
    <source>
        <dbReference type="EMBL" id="KAF2654335.1"/>
    </source>
</evidence>
<feature type="domain" description="RING-type" evidence="3">
    <location>
        <begin position="191"/>
        <end position="240"/>
    </location>
</feature>
<proteinExistence type="predicted"/>
<sequence>MADYPHPFANTFNENRGRHNFLLPQVTFKERLALKPQQQTHQRNKDGHTDAYAHLFYGPDRQPLGASFDNDSGRKQGVLQDIMGTYGLHHGGKPGKAVPAPYGRQSSSSALRTPSPTYSLQEAIEEHIPNSSPCPVSLLLPCYQPDQMQVPYIPRPKDDPISTFFTVTGVSHLLAQAELTPWDRGFPPEMCHVCNTFPRREVRQLPSLRAPCGHVFHTICLLAWFLQDKVPLSMACDVCRTIHYNVRFKYLRPGSWQAPTGPELWIRLQRVVRPGASILDYMYHDLPKIQTPGVQPIQAPLDEPVMEGPVLRSYPPGEFELEWGVWHLDKHEISAYRRSHGLVPPSMLAGMPGYRDLPLEKGNYYTDSYEAALGLQAPPGFGGRPMSSGSRTSQSRIPNSEPPVQKRTNFQYRGNAYKATPTPPRMSSQKLQVKDAANLQHGDSAMRRMVLNRNASGTREEGAGVNMDSARQVSERDYAGGFGGRYGGSQWKGGRSEHEDGSW</sequence>
<evidence type="ECO:0000256" key="1">
    <source>
        <dbReference type="PROSITE-ProRule" id="PRU00175"/>
    </source>
</evidence>
<organism evidence="4 5">
    <name type="scientific">Lophiostoma macrostomum CBS 122681</name>
    <dbReference type="NCBI Taxonomy" id="1314788"/>
    <lineage>
        <taxon>Eukaryota</taxon>
        <taxon>Fungi</taxon>
        <taxon>Dikarya</taxon>
        <taxon>Ascomycota</taxon>
        <taxon>Pezizomycotina</taxon>
        <taxon>Dothideomycetes</taxon>
        <taxon>Pleosporomycetidae</taxon>
        <taxon>Pleosporales</taxon>
        <taxon>Lophiostomataceae</taxon>
        <taxon>Lophiostoma</taxon>
    </lineage>
</organism>
<feature type="region of interest" description="Disordered" evidence="2">
    <location>
        <begin position="378"/>
        <end position="408"/>
    </location>
</feature>
<dbReference type="GO" id="GO:0008270">
    <property type="term" value="F:zinc ion binding"/>
    <property type="evidence" value="ECO:0007669"/>
    <property type="project" value="UniProtKB-KW"/>
</dbReference>
<protein>
    <recommendedName>
        <fullName evidence="3">RING-type domain-containing protein</fullName>
    </recommendedName>
</protein>
<dbReference type="PROSITE" id="PS50089">
    <property type="entry name" value="ZF_RING_2"/>
    <property type="match status" value="1"/>
</dbReference>
<dbReference type="EMBL" id="MU004366">
    <property type="protein sequence ID" value="KAF2654335.1"/>
    <property type="molecule type" value="Genomic_DNA"/>
</dbReference>
<feature type="compositionally biased region" description="Polar residues" evidence="2">
    <location>
        <begin position="387"/>
        <end position="398"/>
    </location>
</feature>
<name>A0A6A6T2U1_9PLEO</name>
<dbReference type="Gene3D" id="3.30.40.10">
    <property type="entry name" value="Zinc/RING finger domain, C3HC4 (zinc finger)"/>
    <property type="match status" value="1"/>
</dbReference>
<dbReference type="InterPro" id="IPR013083">
    <property type="entry name" value="Znf_RING/FYVE/PHD"/>
</dbReference>
<accession>A0A6A6T2U1</accession>